<accession>A0A4Q6XHQ5</accession>
<dbReference type="InterPro" id="IPR001789">
    <property type="entry name" value="Sig_transdc_resp-reg_receiver"/>
</dbReference>
<dbReference type="PROSITE" id="PS01124">
    <property type="entry name" value="HTH_ARAC_FAMILY_2"/>
    <property type="match status" value="1"/>
</dbReference>
<dbReference type="Pfam" id="PF00072">
    <property type="entry name" value="Response_reg"/>
    <property type="match status" value="1"/>
</dbReference>
<evidence type="ECO:0000259" key="10">
    <source>
        <dbReference type="PROSITE" id="PS50110"/>
    </source>
</evidence>
<evidence type="ECO:0000256" key="1">
    <source>
        <dbReference type="ARBA" id="ARBA00000085"/>
    </source>
</evidence>
<protein>
    <recommendedName>
        <fullName evidence="2">histidine kinase</fullName>
        <ecNumber evidence="2">2.7.13.3</ecNumber>
    </recommendedName>
</protein>
<keyword evidence="7" id="KW-0812">Transmembrane</keyword>
<dbReference type="OrthoDB" id="9809670at2"/>
<evidence type="ECO:0000256" key="5">
    <source>
        <dbReference type="ARBA" id="ARBA00023163"/>
    </source>
</evidence>
<name>A0A4Q6XHQ5_9SPHI</name>
<comment type="caution">
    <text evidence="11">The sequence shown here is derived from an EMBL/GenBank/DDBJ whole genome shotgun (WGS) entry which is preliminary data.</text>
</comment>
<dbReference type="EC" id="2.7.13.3" evidence="2"/>
<dbReference type="Pfam" id="PF07494">
    <property type="entry name" value="Reg_prop"/>
    <property type="match status" value="6"/>
</dbReference>
<dbReference type="Gene3D" id="1.10.287.130">
    <property type="match status" value="1"/>
</dbReference>
<evidence type="ECO:0000313" key="12">
    <source>
        <dbReference type="Proteomes" id="UP000292855"/>
    </source>
</evidence>
<dbReference type="SMART" id="SM00448">
    <property type="entry name" value="REC"/>
    <property type="match status" value="1"/>
</dbReference>
<dbReference type="InterPro" id="IPR013783">
    <property type="entry name" value="Ig-like_fold"/>
</dbReference>
<feature type="domain" description="Histidine kinase" evidence="9">
    <location>
        <begin position="882"/>
        <end position="1110"/>
    </location>
</feature>
<dbReference type="SUPFAM" id="SSF46689">
    <property type="entry name" value="Homeodomain-like"/>
    <property type="match status" value="1"/>
</dbReference>
<dbReference type="InterPro" id="IPR011123">
    <property type="entry name" value="Y_Y_Y"/>
</dbReference>
<dbReference type="InterPro" id="IPR003594">
    <property type="entry name" value="HATPase_dom"/>
</dbReference>
<evidence type="ECO:0000256" key="4">
    <source>
        <dbReference type="ARBA" id="ARBA00023015"/>
    </source>
</evidence>
<gene>
    <name evidence="11" type="ORF">EWE74_15245</name>
</gene>
<keyword evidence="12" id="KW-1185">Reference proteome</keyword>
<feature type="domain" description="HTH araC/xylS-type" evidence="8">
    <location>
        <begin position="1309"/>
        <end position="1408"/>
    </location>
</feature>
<dbReference type="InterPro" id="IPR011006">
    <property type="entry name" value="CheY-like_superfamily"/>
</dbReference>
<dbReference type="Gene3D" id="3.40.50.2300">
    <property type="match status" value="1"/>
</dbReference>
<feature type="transmembrane region" description="Helical" evidence="7">
    <location>
        <begin position="828"/>
        <end position="849"/>
    </location>
</feature>
<dbReference type="InterPro" id="IPR003661">
    <property type="entry name" value="HisK_dim/P_dom"/>
</dbReference>
<dbReference type="Gene3D" id="3.30.565.10">
    <property type="entry name" value="Histidine kinase-like ATPase, C-terminal domain"/>
    <property type="match status" value="1"/>
</dbReference>
<dbReference type="GO" id="GO:0043565">
    <property type="term" value="F:sequence-specific DNA binding"/>
    <property type="evidence" value="ECO:0007669"/>
    <property type="project" value="InterPro"/>
</dbReference>
<evidence type="ECO:0000259" key="8">
    <source>
        <dbReference type="PROSITE" id="PS01124"/>
    </source>
</evidence>
<dbReference type="InterPro" id="IPR004358">
    <property type="entry name" value="Sig_transdc_His_kin-like_C"/>
</dbReference>
<dbReference type="PANTHER" id="PTHR43547">
    <property type="entry name" value="TWO-COMPONENT HISTIDINE KINASE"/>
    <property type="match status" value="1"/>
</dbReference>
<dbReference type="PANTHER" id="PTHR43547:SF2">
    <property type="entry name" value="HYBRID SIGNAL TRANSDUCTION HISTIDINE KINASE C"/>
    <property type="match status" value="1"/>
</dbReference>
<dbReference type="RefSeq" id="WP_130142470.1">
    <property type="nucleotide sequence ID" value="NZ_SGIT01000003.1"/>
</dbReference>
<dbReference type="CDD" id="cd00075">
    <property type="entry name" value="HATPase"/>
    <property type="match status" value="1"/>
</dbReference>
<evidence type="ECO:0000259" key="9">
    <source>
        <dbReference type="PROSITE" id="PS50109"/>
    </source>
</evidence>
<evidence type="ECO:0000256" key="3">
    <source>
        <dbReference type="ARBA" id="ARBA00022553"/>
    </source>
</evidence>
<dbReference type="SUPFAM" id="SSF52172">
    <property type="entry name" value="CheY-like"/>
    <property type="match status" value="1"/>
</dbReference>
<dbReference type="Gene3D" id="2.130.10.10">
    <property type="entry name" value="YVTN repeat-like/Quinoprotein amine dehydrogenase"/>
    <property type="match status" value="2"/>
</dbReference>
<feature type="modified residue" description="4-aspartylphosphate" evidence="6">
    <location>
        <position position="1208"/>
    </location>
</feature>
<keyword evidence="4" id="KW-0805">Transcription regulation</keyword>
<dbReference type="SMART" id="SM00388">
    <property type="entry name" value="HisKA"/>
    <property type="match status" value="1"/>
</dbReference>
<dbReference type="Pfam" id="PF07495">
    <property type="entry name" value="Y_Y_Y"/>
    <property type="match status" value="1"/>
</dbReference>
<feature type="domain" description="Response regulatory" evidence="10">
    <location>
        <begin position="1160"/>
        <end position="1275"/>
    </location>
</feature>
<dbReference type="InterPro" id="IPR005467">
    <property type="entry name" value="His_kinase_dom"/>
</dbReference>
<keyword evidence="7" id="KW-0472">Membrane</keyword>
<organism evidence="11 12">
    <name type="scientific">Sphingobacterium corticibacterium</name>
    <dbReference type="NCBI Taxonomy" id="2484746"/>
    <lineage>
        <taxon>Bacteria</taxon>
        <taxon>Pseudomonadati</taxon>
        <taxon>Bacteroidota</taxon>
        <taxon>Sphingobacteriia</taxon>
        <taxon>Sphingobacteriales</taxon>
        <taxon>Sphingobacteriaceae</taxon>
        <taxon>Sphingobacterium</taxon>
    </lineage>
</organism>
<dbReference type="SUPFAM" id="SSF63829">
    <property type="entry name" value="Calcium-dependent phosphotriesterase"/>
    <property type="match status" value="3"/>
</dbReference>
<dbReference type="Pfam" id="PF12833">
    <property type="entry name" value="HTH_18"/>
    <property type="match status" value="1"/>
</dbReference>
<dbReference type="EMBL" id="SGIT01000003">
    <property type="protein sequence ID" value="RZF58685.1"/>
    <property type="molecule type" value="Genomic_DNA"/>
</dbReference>
<dbReference type="InterPro" id="IPR018060">
    <property type="entry name" value="HTH_AraC"/>
</dbReference>
<dbReference type="InterPro" id="IPR036097">
    <property type="entry name" value="HisK_dim/P_sf"/>
</dbReference>
<dbReference type="PROSITE" id="PS50109">
    <property type="entry name" value="HIS_KIN"/>
    <property type="match status" value="1"/>
</dbReference>
<dbReference type="GO" id="GO:0000155">
    <property type="term" value="F:phosphorelay sensor kinase activity"/>
    <property type="evidence" value="ECO:0007669"/>
    <property type="project" value="InterPro"/>
</dbReference>
<dbReference type="Pfam" id="PF00512">
    <property type="entry name" value="HisKA"/>
    <property type="match status" value="1"/>
</dbReference>
<dbReference type="FunFam" id="2.60.40.10:FF:000791">
    <property type="entry name" value="Two-component system sensor histidine kinase/response regulator"/>
    <property type="match status" value="1"/>
</dbReference>
<dbReference type="PROSITE" id="PS50110">
    <property type="entry name" value="RESPONSE_REGULATORY"/>
    <property type="match status" value="1"/>
</dbReference>
<dbReference type="InterPro" id="IPR009057">
    <property type="entry name" value="Homeodomain-like_sf"/>
</dbReference>
<proteinExistence type="predicted"/>
<dbReference type="SUPFAM" id="SSF55874">
    <property type="entry name" value="ATPase domain of HSP90 chaperone/DNA topoisomerase II/histidine kinase"/>
    <property type="match status" value="1"/>
</dbReference>
<dbReference type="CDD" id="cd00082">
    <property type="entry name" value="HisKA"/>
    <property type="match status" value="1"/>
</dbReference>
<keyword evidence="7" id="KW-1133">Transmembrane helix</keyword>
<keyword evidence="11" id="KW-0808">Transferase</keyword>
<evidence type="ECO:0000313" key="11">
    <source>
        <dbReference type="EMBL" id="RZF58685.1"/>
    </source>
</evidence>
<dbReference type="SMART" id="SM00387">
    <property type="entry name" value="HATPase_c"/>
    <property type="match status" value="1"/>
</dbReference>
<sequence>MINLTPRRALFRRELTMKIILKILLLCLCLISDFLHAQPFADQVKFVHVSTKDGLSQSTIFAIAQDHLDLMWIATRDGLNKYDAHRFVTYRNVLSDSTSLSDNYVTAIFEDNQNRLWIGTGQGINLYDRKSDRFLRVPLVGRGSPEPFIYAIDQDRNGNVWFCSSAGLFLLKSNPENQLQCFLVFNGRNIAGHTFPPGSGNVQQVYQDSRGRHWLSTTNGVYVFEGLSRQSTPQLIYDIQQRRGALNSADVRFVYEMKPGIFWMGTKEGGINVYEEEKDTFRYITNDGSAGNRQASLSSNDVRSLVRDRQGGYWIGTINGLNYYDEKLGFVTFLKDEHDTYSLADNSIRPIFQDRRGSIWVGTYYGGISIFDRDLAKFRHYGKNGQDDHLSYSVVSGIVQDRQGGFWIGYEGGGLDYMTIDRRVKRHYKHKREDPRSLTNNHVKHIYLDSEDNLWVGTYTGGLNLLKKDAQGFVHYKHDPDDISSLSNNNVYSITEDKAGNLWIGTYGGGLNVKKAGTEGYFESYRSTGKAQYHLGSDLIRIVYLDSRENLWVGTEDGLHVKWAGADRFDVFHPQADNSHSISGNVILSVYEDEKGRLWIGTSMDGLNEFRYATKDFRRIGTENGLPGNNVVGIAEEDGILWLSTNKGICAFDPSTDEIVSYNLKDGLHGNEFSVGAVCHSREGELLLGGTHGITAFYPSKISRSRFRPKMIFSEVRVHNKVLLPESNQLSNQHISMAKELRLSYRDNNVSIDFATLNYITPEKNKYAYRLEGLEEDWNYVNVPTATYTNLHPGTYILEVKGTTNDGVWSEEVGKLRLVVLPPWWATWWAYTTYIVTFLVVLLMVWRFFNARRELKYQLRLKQLEAVNEKKMADIKANFYTHISHELRTPLTLILGPVHQMLSETAENDPRRSALQVVRQNGQRLLRLVNELLDSRKNELNLVQLNVGEYQLLELIQEVLASFQEEIRAKNVAIEWKYKEPVPVVWLDYTQMEKVFFNLLGNALRFVPQGGRVWIHVSAIPEISGKGIVRLEIGDDGPGITEEDLPFIFELFYQSRSPLSAKNRYGSGLGLALTRDIIRLHGGKINVSSQHEKSSTDSFTVFTLELPVGNAHFDTDKVDFVDTIKEEANTVLPEKTPIDFLTNGIVTDESNVEKETDSALVLVVDDNDDILLFLQQELVKEYTVVTARDGEQAWDIVRERLPDVVISDVMMPNMDGACLTNLIKSNEMTAHIPVILLTALSSEEDMLIGMGAGSDDYLTKPVHMDLLMIKIQNILYTKKSARRWFIRKYMLATEDKRSEKPNEEQLFLNRIVNVIESRLSSEDLNVMQLSSELGMSRPVLYKKIKQLTGMSIIELINMLRLRRATELFDHESLGISDIAYQVGYSDPKWFSKTFKSYYGITPKRFAEMTPVEKARIIDEHNLFHIFQNRN</sequence>
<evidence type="ECO:0000256" key="7">
    <source>
        <dbReference type="SAM" id="Phobius"/>
    </source>
</evidence>
<dbReference type="PRINTS" id="PR00344">
    <property type="entry name" value="BCTRLSENSOR"/>
</dbReference>
<keyword evidence="3 6" id="KW-0597">Phosphoprotein</keyword>
<dbReference type="InterPro" id="IPR011110">
    <property type="entry name" value="Reg_prop"/>
</dbReference>
<dbReference type="SUPFAM" id="SSF47384">
    <property type="entry name" value="Homodimeric domain of signal transducing histidine kinase"/>
    <property type="match status" value="1"/>
</dbReference>
<keyword evidence="5" id="KW-0804">Transcription</keyword>
<dbReference type="Gene3D" id="1.10.10.60">
    <property type="entry name" value="Homeodomain-like"/>
    <property type="match status" value="1"/>
</dbReference>
<keyword evidence="11" id="KW-0418">Kinase</keyword>
<dbReference type="InterPro" id="IPR015943">
    <property type="entry name" value="WD40/YVTN_repeat-like_dom_sf"/>
</dbReference>
<reference evidence="11 12" key="1">
    <citation type="submission" date="2019-02" db="EMBL/GenBank/DDBJ databases">
        <authorList>
            <person name="Li Y."/>
        </authorList>
    </citation>
    <scope>NUCLEOTIDE SEQUENCE [LARGE SCALE GENOMIC DNA]</scope>
    <source>
        <strain evidence="11 12">30C10-4-7</strain>
    </source>
</reference>
<dbReference type="GO" id="GO:0003700">
    <property type="term" value="F:DNA-binding transcription factor activity"/>
    <property type="evidence" value="ECO:0007669"/>
    <property type="project" value="InterPro"/>
</dbReference>
<dbReference type="Proteomes" id="UP000292855">
    <property type="component" value="Unassembled WGS sequence"/>
</dbReference>
<evidence type="ECO:0000256" key="2">
    <source>
        <dbReference type="ARBA" id="ARBA00012438"/>
    </source>
</evidence>
<dbReference type="InterPro" id="IPR036890">
    <property type="entry name" value="HATPase_C_sf"/>
</dbReference>
<dbReference type="SMART" id="SM00342">
    <property type="entry name" value="HTH_ARAC"/>
    <property type="match status" value="1"/>
</dbReference>
<dbReference type="Gene3D" id="2.60.40.10">
    <property type="entry name" value="Immunoglobulins"/>
    <property type="match status" value="1"/>
</dbReference>
<comment type="catalytic activity">
    <reaction evidence="1">
        <text>ATP + protein L-histidine = ADP + protein N-phospho-L-histidine.</text>
        <dbReference type="EC" id="2.7.13.3"/>
    </reaction>
</comment>
<evidence type="ECO:0000256" key="6">
    <source>
        <dbReference type="PROSITE-ProRule" id="PRU00169"/>
    </source>
</evidence>
<dbReference type="Pfam" id="PF02518">
    <property type="entry name" value="HATPase_c"/>
    <property type="match status" value="1"/>
</dbReference>